<evidence type="ECO:0000256" key="1">
    <source>
        <dbReference type="ARBA" id="ARBA00004442"/>
    </source>
</evidence>
<organism evidence="9 10">
    <name type="scientific">Chitinilyticum piscinae</name>
    <dbReference type="NCBI Taxonomy" id="2866724"/>
    <lineage>
        <taxon>Bacteria</taxon>
        <taxon>Pseudomonadati</taxon>
        <taxon>Pseudomonadota</taxon>
        <taxon>Betaproteobacteria</taxon>
        <taxon>Neisseriales</taxon>
        <taxon>Chitinibacteraceae</taxon>
        <taxon>Chitinilyticum</taxon>
    </lineage>
</organism>
<proteinExistence type="inferred from homology"/>
<dbReference type="GO" id="GO:0015288">
    <property type="term" value="F:porin activity"/>
    <property type="evidence" value="ECO:0007669"/>
    <property type="project" value="TreeGrafter"/>
</dbReference>
<dbReference type="Gene3D" id="1.20.1600.10">
    <property type="entry name" value="Outer membrane efflux proteins (OEP)"/>
    <property type="match status" value="1"/>
</dbReference>
<evidence type="ECO:0000256" key="3">
    <source>
        <dbReference type="ARBA" id="ARBA00022448"/>
    </source>
</evidence>
<evidence type="ECO:0000256" key="7">
    <source>
        <dbReference type="ARBA" id="ARBA00023237"/>
    </source>
</evidence>
<reference evidence="9 10" key="1">
    <citation type="submission" date="2020-10" db="EMBL/GenBank/DDBJ databases">
        <title>The genome sequence of Chitinilyticum litopenaei 4Y14.</title>
        <authorList>
            <person name="Liu Y."/>
        </authorList>
    </citation>
    <scope>NUCLEOTIDE SEQUENCE [LARGE SCALE GENOMIC DNA]</scope>
    <source>
        <strain evidence="9 10">4Y14</strain>
    </source>
</reference>
<comment type="caution">
    <text evidence="9">The sequence shown here is derived from an EMBL/GenBank/DDBJ whole genome shotgun (WGS) entry which is preliminary data.</text>
</comment>
<dbReference type="InterPro" id="IPR003423">
    <property type="entry name" value="OMP_efflux"/>
</dbReference>
<gene>
    <name evidence="9" type="ORF">INR99_14725</name>
</gene>
<dbReference type="GO" id="GO:1990281">
    <property type="term" value="C:efflux pump complex"/>
    <property type="evidence" value="ECO:0007669"/>
    <property type="project" value="TreeGrafter"/>
</dbReference>
<keyword evidence="3" id="KW-0813">Transport</keyword>
<dbReference type="Pfam" id="PF02321">
    <property type="entry name" value="OEP"/>
    <property type="match status" value="2"/>
</dbReference>
<accession>A0A8J7FM28</accession>
<dbReference type="SUPFAM" id="SSF56954">
    <property type="entry name" value="Outer membrane efflux proteins (OEP)"/>
    <property type="match status" value="1"/>
</dbReference>
<dbReference type="EMBL" id="JADFUA010000011">
    <property type="protein sequence ID" value="MBE9610592.1"/>
    <property type="molecule type" value="Genomic_DNA"/>
</dbReference>
<dbReference type="NCBIfam" id="TIGR01844">
    <property type="entry name" value="type_I_sec_TolC"/>
    <property type="match status" value="1"/>
</dbReference>
<keyword evidence="4" id="KW-1134">Transmembrane beta strand</keyword>
<evidence type="ECO:0000256" key="2">
    <source>
        <dbReference type="ARBA" id="ARBA00007613"/>
    </source>
</evidence>
<keyword evidence="10" id="KW-1185">Reference proteome</keyword>
<keyword evidence="5" id="KW-0812">Transmembrane</keyword>
<dbReference type="PANTHER" id="PTHR30026:SF20">
    <property type="entry name" value="OUTER MEMBRANE PROTEIN TOLC"/>
    <property type="match status" value="1"/>
</dbReference>
<dbReference type="InterPro" id="IPR051906">
    <property type="entry name" value="TolC-like"/>
</dbReference>
<protein>
    <submittedName>
        <fullName evidence="9">TolC family outer membrane protein</fullName>
    </submittedName>
</protein>
<dbReference type="GO" id="GO:0015562">
    <property type="term" value="F:efflux transmembrane transporter activity"/>
    <property type="evidence" value="ECO:0007669"/>
    <property type="project" value="InterPro"/>
</dbReference>
<dbReference type="RefSeq" id="WP_194117142.1">
    <property type="nucleotide sequence ID" value="NZ_JADFUA010000011.1"/>
</dbReference>
<evidence type="ECO:0000313" key="9">
    <source>
        <dbReference type="EMBL" id="MBE9610592.1"/>
    </source>
</evidence>
<evidence type="ECO:0000256" key="8">
    <source>
        <dbReference type="SAM" id="SignalP"/>
    </source>
</evidence>
<comment type="subcellular location">
    <subcellularLocation>
        <location evidence="1">Cell outer membrane</location>
    </subcellularLocation>
</comment>
<dbReference type="Proteomes" id="UP000604481">
    <property type="component" value="Unassembled WGS sequence"/>
</dbReference>
<keyword evidence="7" id="KW-0998">Cell outer membrane</keyword>
<evidence type="ECO:0000256" key="4">
    <source>
        <dbReference type="ARBA" id="ARBA00022452"/>
    </source>
</evidence>
<keyword evidence="6" id="KW-0472">Membrane</keyword>
<evidence type="ECO:0000313" key="10">
    <source>
        <dbReference type="Proteomes" id="UP000604481"/>
    </source>
</evidence>
<keyword evidence="8" id="KW-0732">Signal</keyword>
<name>A0A8J7FM28_9NEIS</name>
<comment type="similarity">
    <text evidence="2">Belongs to the outer membrane factor (OMF) (TC 1.B.17) family.</text>
</comment>
<sequence length="448" mass="48818">MKLKPLFLAFATLLALPASALDLVGAWQAAKQHDPSYSAARQALLAGKEKAVQGRALLLPQVELAAGASHVRQENDPGVPTLTNPRANTSGDTYRYALSLTQPLFRMDAFVAADQLGKQSDLSEVQFRLTEQQLMLKLSLAYFEVLAAQEKVTLAVAQLEAFSQQLAQAQKSFEVGVATITDVNEAKARYDATTAAEIVARNELAVKQNALRLITGEANARLATIADREPLPPQPNVLDEWLSRSGKGSLELQAQQLNLAIAGREIDRYRTEYSPTLDLVASYGNNYQREDLSRNGGTDRSGQALVGVQLSIPLFTGGRMSSQYRESVANRDQQADRLEATRRDVEQATTQSFLGVTAGAAQIRALQQSLVSSQSLLESTKLGYEVGVSTMVDVLNANQRYYETRYQLVVAKYTYLYAGLQLAAATGALDESVLQKVNGWLIESANTQ</sequence>
<evidence type="ECO:0000256" key="5">
    <source>
        <dbReference type="ARBA" id="ARBA00022692"/>
    </source>
</evidence>
<feature type="signal peptide" evidence="8">
    <location>
        <begin position="1"/>
        <end position="20"/>
    </location>
</feature>
<evidence type="ECO:0000256" key="6">
    <source>
        <dbReference type="ARBA" id="ARBA00023136"/>
    </source>
</evidence>
<dbReference type="PANTHER" id="PTHR30026">
    <property type="entry name" value="OUTER MEMBRANE PROTEIN TOLC"/>
    <property type="match status" value="1"/>
</dbReference>
<dbReference type="InterPro" id="IPR010130">
    <property type="entry name" value="T1SS_OMP_TolC"/>
</dbReference>
<feature type="chain" id="PRO_5035164259" evidence="8">
    <location>
        <begin position="21"/>
        <end position="448"/>
    </location>
</feature>
<dbReference type="AlphaFoldDB" id="A0A8J7FM28"/>
<dbReference type="GO" id="GO:0009279">
    <property type="term" value="C:cell outer membrane"/>
    <property type="evidence" value="ECO:0007669"/>
    <property type="project" value="UniProtKB-SubCell"/>
</dbReference>